<evidence type="ECO:0000313" key="1">
    <source>
        <dbReference type="EMBL" id="PWW81345.1"/>
    </source>
</evidence>
<evidence type="ECO:0000313" key="2">
    <source>
        <dbReference type="Proteomes" id="UP000246278"/>
    </source>
</evidence>
<organism evidence="1 2">
    <name type="scientific">Prosthecochloris marina</name>
    <dbReference type="NCBI Taxonomy" id="2017681"/>
    <lineage>
        <taxon>Bacteria</taxon>
        <taxon>Pseudomonadati</taxon>
        <taxon>Chlorobiota</taxon>
        <taxon>Chlorobiia</taxon>
        <taxon>Chlorobiales</taxon>
        <taxon>Chlorobiaceae</taxon>
        <taxon>Prosthecochloris</taxon>
    </lineage>
</organism>
<protein>
    <recommendedName>
        <fullName evidence="3">Guanylate cyclase domain-containing protein</fullName>
    </recommendedName>
</protein>
<keyword evidence="2" id="KW-1185">Reference proteome</keyword>
<sequence length="264" mass="31093">MDKEHVYGYRAVAFLDVLGFSDKLDEFEAEVSDRFVSKKASEFIGVFKSAIESLDPKRYACYLFSDNICITTISDDIADLRDLLIVVCELFYRFAKKGYFLRGGIDYGLFINEEFIAIGVPLKNAYKMENQAIYPRVVMSERFIEEFQGYNEGGEIVFDEFYDKYFILNSYEVNYLNVFLYVFQTNNRKDKEGFFIDYNTSISNCIKKSKIESVFIKYKWLADQFNIFIDLYVDSLVFLDNDFDPESEHGFLDFVIKKRINYHV</sequence>
<dbReference type="RefSeq" id="WP_110023840.1">
    <property type="nucleotide sequence ID" value="NZ_PDNZ01000007.1"/>
</dbReference>
<dbReference type="EMBL" id="PDNZ01000007">
    <property type="protein sequence ID" value="PWW81345.1"/>
    <property type="molecule type" value="Genomic_DNA"/>
</dbReference>
<dbReference type="AlphaFoldDB" id="A0A317T408"/>
<dbReference type="Proteomes" id="UP000246278">
    <property type="component" value="Unassembled WGS sequence"/>
</dbReference>
<reference evidence="2" key="1">
    <citation type="submission" date="2017-10" db="EMBL/GenBank/DDBJ databases">
        <authorList>
            <person name="Gaisin V.A."/>
            <person name="Rysina M.S."/>
            <person name="Grouzdev D.S."/>
        </authorList>
    </citation>
    <scope>NUCLEOTIDE SEQUENCE [LARGE SCALE GENOMIC DNA]</scope>
    <source>
        <strain evidence="2">V1</strain>
    </source>
</reference>
<gene>
    <name evidence="1" type="ORF">CR164_09900</name>
</gene>
<name>A0A317T408_9CHLB</name>
<proteinExistence type="predicted"/>
<accession>A0A317T408</accession>
<evidence type="ECO:0008006" key="3">
    <source>
        <dbReference type="Google" id="ProtNLM"/>
    </source>
</evidence>
<comment type="caution">
    <text evidence="1">The sequence shown here is derived from an EMBL/GenBank/DDBJ whole genome shotgun (WGS) entry which is preliminary data.</text>
</comment>
<dbReference type="OrthoDB" id="8235971at2"/>